<dbReference type="RefSeq" id="WP_055259002.1">
    <property type="nucleotide sequence ID" value="NZ_CABIXL010000004.1"/>
</dbReference>
<feature type="domain" description="Cyclic nucleotide-binding" evidence="4">
    <location>
        <begin position="23"/>
        <end position="143"/>
    </location>
</feature>
<dbReference type="InterPro" id="IPR000595">
    <property type="entry name" value="cNMP-bd_dom"/>
</dbReference>
<dbReference type="Proteomes" id="UP000095488">
    <property type="component" value="Unassembled WGS sequence"/>
</dbReference>
<reference evidence="6 7" key="1">
    <citation type="submission" date="2015-09" db="EMBL/GenBank/DDBJ databases">
        <authorList>
            <consortium name="Pathogen Informatics"/>
        </authorList>
    </citation>
    <scope>NUCLEOTIDE SEQUENCE [LARGE SCALE GENOMIC DNA]</scope>
    <source>
        <strain evidence="6 7">2789STDY5834858</strain>
    </source>
</reference>
<comment type="caution">
    <text evidence="6">The sequence shown here is derived from an EMBL/GenBank/DDBJ whole genome shotgun (WGS) entry which is preliminary data.</text>
</comment>
<keyword evidence="1" id="KW-0805">Transcription regulation</keyword>
<dbReference type="SUPFAM" id="SSF46785">
    <property type="entry name" value="Winged helix' DNA-binding domain"/>
    <property type="match status" value="1"/>
</dbReference>
<dbReference type="CDD" id="cd00092">
    <property type="entry name" value="HTH_CRP"/>
    <property type="match status" value="1"/>
</dbReference>
<dbReference type="InterPro" id="IPR050397">
    <property type="entry name" value="Env_Response_Regulators"/>
</dbReference>
<feature type="domain" description="HTH crp-type" evidence="5">
    <location>
        <begin position="157"/>
        <end position="231"/>
    </location>
</feature>
<sequence length="237" mass="27224">MDKNHMNCCDGCRGKYCASKIPMFENLVEDELAEVIGQIDHRVYSKGETLFREGNQANNMFFVNEGKVKLYKYTKEGKEQILHILSEGEFFGELNLLSCSIYHFNAQTIKDCKICVINNDSMKKIIERNPKIGIKFLESAGERLTNAENLAQNLATNDADSRVAYLLIDLLERYEGGNRGKNEFAVSMSREDMANCIGVTRETMSRKLKKFEDEGLIKIPRVKQIIILDEERLRDYI</sequence>
<keyword evidence="7" id="KW-1185">Reference proteome</keyword>
<dbReference type="SMART" id="SM00100">
    <property type="entry name" value="cNMP"/>
    <property type="match status" value="1"/>
</dbReference>
<name>A0ABM9UQB3_SARVE</name>
<dbReference type="SMART" id="SM00419">
    <property type="entry name" value="HTH_CRP"/>
    <property type="match status" value="1"/>
</dbReference>
<dbReference type="Pfam" id="PF00027">
    <property type="entry name" value="cNMP_binding"/>
    <property type="match status" value="1"/>
</dbReference>
<evidence type="ECO:0000313" key="6">
    <source>
        <dbReference type="EMBL" id="CUN91593.1"/>
    </source>
</evidence>
<dbReference type="Gene3D" id="1.10.10.10">
    <property type="entry name" value="Winged helix-like DNA-binding domain superfamily/Winged helix DNA-binding domain"/>
    <property type="match status" value="1"/>
</dbReference>
<keyword evidence="2" id="KW-0238">DNA-binding</keyword>
<keyword evidence="3" id="KW-0804">Transcription</keyword>
<protein>
    <submittedName>
        <fullName evidence="6">Anaerobic aromatic degradation regulator</fullName>
    </submittedName>
</protein>
<dbReference type="PANTHER" id="PTHR24567:SF28">
    <property type="entry name" value="LISTERIOLYSIN REGULATORY PROTEIN"/>
    <property type="match status" value="1"/>
</dbReference>
<evidence type="ECO:0000256" key="3">
    <source>
        <dbReference type="ARBA" id="ARBA00023163"/>
    </source>
</evidence>
<dbReference type="PRINTS" id="PR00034">
    <property type="entry name" value="HTHCRP"/>
</dbReference>
<dbReference type="InterPro" id="IPR014710">
    <property type="entry name" value="RmlC-like_jellyroll"/>
</dbReference>
<evidence type="ECO:0000256" key="2">
    <source>
        <dbReference type="ARBA" id="ARBA00023125"/>
    </source>
</evidence>
<dbReference type="EMBL" id="CYZR01000004">
    <property type="protein sequence ID" value="CUN91593.1"/>
    <property type="molecule type" value="Genomic_DNA"/>
</dbReference>
<evidence type="ECO:0000256" key="1">
    <source>
        <dbReference type="ARBA" id="ARBA00023015"/>
    </source>
</evidence>
<dbReference type="PROSITE" id="PS51063">
    <property type="entry name" value="HTH_CRP_2"/>
    <property type="match status" value="1"/>
</dbReference>
<proteinExistence type="predicted"/>
<dbReference type="Pfam" id="PF13545">
    <property type="entry name" value="HTH_Crp_2"/>
    <property type="match status" value="1"/>
</dbReference>
<evidence type="ECO:0000259" key="5">
    <source>
        <dbReference type="PROSITE" id="PS51063"/>
    </source>
</evidence>
<evidence type="ECO:0000259" key="4">
    <source>
        <dbReference type="PROSITE" id="PS50042"/>
    </source>
</evidence>
<dbReference type="PANTHER" id="PTHR24567">
    <property type="entry name" value="CRP FAMILY TRANSCRIPTIONAL REGULATORY PROTEIN"/>
    <property type="match status" value="1"/>
</dbReference>
<accession>A0ABM9UQB3</accession>
<dbReference type="PROSITE" id="PS50042">
    <property type="entry name" value="CNMP_BINDING_3"/>
    <property type="match status" value="1"/>
</dbReference>
<dbReference type="InterPro" id="IPR036388">
    <property type="entry name" value="WH-like_DNA-bd_sf"/>
</dbReference>
<dbReference type="SUPFAM" id="SSF51206">
    <property type="entry name" value="cAMP-binding domain-like"/>
    <property type="match status" value="1"/>
</dbReference>
<organism evidence="6 7">
    <name type="scientific">Sarcina ventriculi</name>
    <name type="common">Clostridium ventriculi</name>
    <dbReference type="NCBI Taxonomy" id="1267"/>
    <lineage>
        <taxon>Bacteria</taxon>
        <taxon>Bacillati</taxon>
        <taxon>Bacillota</taxon>
        <taxon>Clostridia</taxon>
        <taxon>Eubacteriales</taxon>
        <taxon>Clostridiaceae</taxon>
        <taxon>Sarcina</taxon>
    </lineage>
</organism>
<gene>
    <name evidence="6" type="primary">aadR</name>
    <name evidence="6" type="ORF">ERS852473_01414</name>
</gene>
<dbReference type="CDD" id="cd00038">
    <property type="entry name" value="CAP_ED"/>
    <property type="match status" value="1"/>
</dbReference>
<dbReference type="InterPro" id="IPR036390">
    <property type="entry name" value="WH_DNA-bd_sf"/>
</dbReference>
<dbReference type="InterPro" id="IPR018490">
    <property type="entry name" value="cNMP-bd_dom_sf"/>
</dbReference>
<evidence type="ECO:0000313" key="7">
    <source>
        <dbReference type="Proteomes" id="UP000095488"/>
    </source>
</evidence>
<dbReference type="Gene3D" id="2.60.120.10">
    <property type="entry name" value="Jelly Rolls"/>
    <property type="match status" value="1"/>
</dbReference>
<dbReference type="InterPro" id="IPR012318">
    <property type="entry name" value="HTH_CRP"/>
</dbReference>